<dbReference type="PANTHER" id="PTHR43792:SF8">
    <property type="entry name" value="[RIBOSOMAL PROTEIN US5]-ALANINE N-ACETYLTRANSFERASE"/>
    <property type="match status" value="1"/>
</dbReference>
<dbReference type="EMBL" id="BAABGP010000005">
    <property type="protein sequence ID" value="GAA4480690.1"/>
    <property type="molecule type" value="Genomic_DNA"/>
</dbReference>
<dbReference type="InterPro" id="IPR051531">
    <property type="entry name" value="N-acetyltransferase"/>
</dbReference>
<organism evidence="5 6">
    <name type="scientific">Microbacterium panaciterrae</name>
    <dbReference type="NCBI Taxonomy" id="985759"/>
    <lineage>
        <taxon>Bacteria</taxon>
        <taxon>Bacillati</taxon>
        <taxon>Actinomycetota</taxon>
        <taxon>Actinomycetes</taxon>
        <taxon>Micrococcales</taxon>
        <taxon>Microbacteriaceae</taxon>
        <taxon>Microbacterium</taxon>
    </lineage>
</organism>
<dbReference type="Proteomes" id="UP001500731">
    <property type="component" value="Unassembled WGS sequence"/>
</dbReference>
<evidence type="ECO:0000256" key="3">
    <source>
        <dbReference type="ARBA" id="ARBA00038502"/>
    </source>
</evidence>
<sequence>MTLRPWQPADRPLLDGFNTAEMTAHQVRPESAEELEKRHRRYLRTDLPGAMLVICVGEDAVGAIGYWENDEDADAVVWETGWSVLPEFQGRGHAGSALATLIGIVRAEGTHPEIHAYPAVDNAPSNALCRHAGFTLRGTRPFPFRGEELLSNDWALVL</sequence>
<comment type="caution">
    <text evidence="5">The sequence shown here is derived from an EMBL/GenBank/DDBJ whole genome shotgun (WGS) entry which is preliminary data.</text>
</comment>
<dbReference type="Gene3D" id="3.40.630.30">
    <property type="match status" value="1"/>
</dbReference>
<evidence type="ECO:0000313" key="6">
    <source>
        <dbReference type="Proteomes" id="UP001500731"/>
    </source>
</evidence>
<evidence type="ECO:0000256" key="1">
    <source>
        <dbReference type="ARBA" id="ARBA00022679"/>
    </source>
</evidence>
<keyword evidence="1" id="KW-0808">Transferase</keyword>
<feature type="domain" description="N-acetyltransferase" evidence="4">
    <location>
        <begin position="1"/>
        <end position="158"/>
    </location>
</feature>
<dbReference type="PROSITE" id="PS51186">
    <property type="entry name" value="GNAT"/>
    <property type="match status" value="1"/>
</dbReference>
<evidence type="ECO:0000259" key="4">
    <source>
        <dbReference type="PROSITE" id="PS51186"/>
    </source>
</evidence>
<dbReference type="SUPFAM" id="SSF55729">
    <property type="entry name" value="Acyl-CoA N-acyltransferases (Nat)"/>
    <property type="match status" value="1"/>
</dbReference>
<dbReference type="PANTHER" id="PTHR43792">
    <property type="entry name" value="GNAT FAMILY, PUTATIVE (AFU_ORTHOLOGUE AFUA_3G00765)-RELATED-RELATED"/>
    <property type="match status" value="1"/>
</dbReference>
<reference evidence="6" key="1">
    <citation type="journal article" date="2019" name="Int. J. Syst. Evol. Microbiol.">
        <title>The Global Catalogue of Microorganisms (GCM) 10K type strain sequencing project: providing services to taxonomists for standard genome sequencing and annotation.</title>
        <authorList>
            <consortium name="The Broad Institute Genomics Platform"/>
            <consortium name="The Broad Institute Genome Sequencing Center for Infectious Disease"/>
            <person name="Wu L."/>
            <person name="Ma J."/>
        </authorList>
    </citation>
    <scope>NUCLEOTIDE SEQUENCE [LARGE SCALE GENOMIC DNA]</scope>
    <source>
        <strain evidence="6">JCM 17839</strain>
    </source>
</reference>
<evidence type="ECO:0000256" key="2">
    <source>
        <dbReference type="ARBA" id="ARBA00023315"/>
    </source>
</evidence>
<protein>
    <recommendedName>
        <fullName evidence="4">N-acetyltransferase domain-containing protein</fullName>
    </recommendedName>
</protein>
<dbReference type="Pfam" id="PF13302">
    <property type="entry name" value="Acetyltransf_3"/>
    <property type="match status" value="1"/>
</dbReference>
<accession>A0ABP8P3H5</accession>
<keyword evidence="6" id="KW-1185">Reference proteome</keyword>
<dbReference type="InterPro" id="IPR000182">
    <property type="entry name" value="GNAT_dom"/>
</dbReference>
<keyword evidence="2" id="KW-0012">Acyltransferase</keyword>
<gene>
    <name evidence="5" type="ORF">GCM10023171_07920</name>
</gene>
<evidence type="ECO:0000313" key="5">
    <source>
        <dbReference type="EMBL" id="GAA4480690.1"/>
    </source>
</evidence>
<dbReference type="InterPro" id="IPR016181">
    <property type="entry name" value="Acyl_CoA_acyltransferase"/>
</dbReference>
<proteinExistence type="inferred from homology"/>
<comment type="similarity">
    <text evidence="3">Belongs to the acetyltransferase family. RimJ subfamily.</text>
</comment>
<dbReference type="CDD" id="cd04301">
    <property type="entry name" value="NAT_SF"/>
    <property type="match status" value="1"/>
</dbReference>
<name>A0ABP8P3H5_9MICO</name>